<name>A0A7S7LXC8_9BACT</name>
<feature type="transmembrane region" description="Helical" evidence="1">
    <location>
        <begin position="6"/>
        <end position="25"/>
    </location>
</feature>
<dbReference type="AlphaFoldDB" id="A0A7S7LXC8"/>
<sequence>MNSYLKIIAGMLATIILGAIGSGFWERILSPGFDKLQYFVVNKISFFYTGYLDSIYEDASTSLIKYNDSSSILITQLSHIKPNSF</sequence>
<evidence type="ECO:0000313" key="2">
    <source>
        <dbReference type="EMBL" id="QOY53140.1"/>
    </source>
</evidence>
<protein>
    <submittedName>
        <fullName evidence="2">Uncharacterized protein</fullName>
    </submittedName>
</protein>
<dbReference type="RefSeq" id="WP_194371920.1">
    <property type="nucleotide sequence ID" value="NZ_CP054492.1"/>
</dbReference>
<evidence type="ECO:0000256" key="1">
    <source>
        <dbReference type="SAM" id="Phobius"/>
    </source>
</evidence>
<keyword evidence="1" id="KW-1133">Transmembrane helix</keyword>
<dbReference type="KEGG" id="sbal:HUE88_05530"/>
<gene>
    <name evidence="2" type="ORF">HUE88_05530</name>
</gene>
<keyword evidence="1" id="KW-0812">Transmembrane</keyword>
<accession>A0A7S7LXC8</accession>
<proteinExistence type="predicted"/>
<keyword evidence="1" id="KW-0472">Membrane</keyword>
<reference evidence="2 3" key="1">
    <citation type="submission" date="2020-05" db="EMBL/GenBank/DDBJ databases">
        <title>Sulfurimonas marisnigri, sp. nov., and Sulfurimonas baltica, sp. nov., manganese oxide reducing chemolithoautotrophs of the class Epsilonproteobacteria isolated from the pelagic redoxclines of the Black and Baltic Seas and emended description of the genus Sulfurimonas.</title>
        <authorList>
            <person name="Henkel J.V."/>
            <person name="Laudan C."/>
            <person name="Werner J."/>
            <person name="Neu T."/>
            <person name="Plewe S."/>
            <person name="Sproer C."/>
            <person name="Bunk B."/>
            <person name="Schulz-Vogt H.N."/>
        </authorList>
    </citation>
    <scope>NUCLEOTIDE SEQUENCE [LARGE SCALE GENOMIC DNA]</scope>
    <source>
        <strain evidence="2 3">GD2</strain>
    </source>
</reference>
<dbReference type="Proteomes" id="UP000593994">
    <property type="component" value="Chromosome"/>
</dbReference>
<dbReference type="EMBL" id="CP054492">
    <property type="protein sequence ID" value="QOY53140.1"/>
    <property type="molecule type" value="Genomic_DNA"/>
</dbReference>
<evidence type="ECO:0000313" key="3">
    <source>
        <dbReference type="Proteomes" id="UP000593994"/>
    </source>
</evidence>
<keyword evidence="3" id="KW-1185">Reference proteome</keyword>
<organism evidence="2 3">
    <name type="scientific">Candidatus Sulfurimonas baltica</name>
    <dbReference type="NCBI Taxonomy" id="2740404"/>
    <lineage>
        <taxon>Bacteria</taxon>
        <taxon>Pseudomonadati</taxon>
        <taxon>Campylobacterota</taxon>
        <taxon>Epsilonproteobacteria</taxon>
        <taxon>Campylobacterales</taxon>
        <taxon>Sulfurimonadaceae</taxon>
        <taxon>Sulfurimonas</taxon>
    </lineage>
</organism>